<feature type="transmembrane region" description="Helical" evidence="6">
    <location>
        <begin position="311"/>
        <end position="334"/>
    </location>
</feature>
<sequence length="497" mass="56505">MAKNELKIGTTLSMMTIIVSSVIQILYTPLYIKYLGPGDYGINSLVQSIIGYISILNLGLGNTMLRYTTKYRAEGKIEEEKSLNGMFLMIFSILMAIAFIIGVYIYFNIEKFFKVSFTIEELKKTKAVFTILVLNVIISFPMGIFSTNLTSKEKFIYQRGIKLITIILNPIVGAILMINGFGLIAVTASTVCFALISYLFDMIYAFKLGMKIKFSKFNNIILKEIFIYSFFIFLNVLIDQIYWGTDRVIIAKYIGVQGIAIYSVGAIFNTLYMGFASAVSGVLFPRINKLIVEEKHQEVDEIFLKVGRLQYILLGLISSGFILFGKDFITLWVGKEYIEAYSIALWIMIPLTVPLIQTTGISIMQAKNMHQFRSIVYFIIAILNLILSIILVKKIGVIGCAIATGFSFILGQIIVMNIYYKVVVKLDIIKFWKNIFHMSIPIAIGMALGYILNLYLVEVNYLNFLIKTGLYTLVYALLLWFMALNSYEKAQIYLWKK</sequence>
<evidence type="ECO:0000256" key="5">
    <source>
        <dbReference type="ARBA" id="ARBA00023136"/>
    </source>
</evidence>
<keyword evidence="5 6" id="KW-0472">Membrane</keyword>
<feature type="transmembrane region" description="Helical" evidence="6">
    <location>
        <begin position="401"/>
        <end position="423"/>
    </location>
</feature>
<evidence type="ECO:0008006" key="9">
    <source>
        <dbReference type="Google" id="ProtNLM"/>
    </source>
</evidence>
<evidence type="ECO:0000256" key="6">
    <source>
        <dbReference type="SAM" id="Phobius"/>
    </source>
</evidence>
<evidence type="ECO:0000313" key="7">
    <source>
        <dbReference type="EMBL" id="AVQ29727.1"/>
    </source>
</evidence>
<name>A0ABN5JDD4_FUSVA</name>
<feature type="transmembrane region" description="Helical" evidence="6">
    <location>
        <begin position="225"/>
        <end position="243"/>
    </location>
</feature>
<accession>A0ABN5JDD4</accession>
<evidence type="ECO:0000256" key="3">
    <source>
        <dbReference type="ARBA" id="ARBA00022692"/>
    </source>
</evidence>
<evidence type="ECO:0000256" key="1">
    <source>
        <dbReference type="ARBA" id="ARBA00004651"/>
    </source>
</evidence>
<feature type="transmembrane region" description="Helical" evidence="6">
    <location>
        <begin position="86"/>
        <end position="107"/>
    </location>
</feature>
<evidence type="ECO:0000256" key="2">
    <source>
        <dbReference type="ARBA" id="ARBA00022475"/>
    </source>
</evidence>
<proteinExistence type="predicted"/>
<feature type="transmembrane region" description="Helical" evidence="6">
    <location>
        <begin position="127"/>
        <end position="149"/>
    </location>
</feature>
<feature type="transmembrane region" description="Helical" evidence="6">
    <location>
        <begin position="184"/>
        <end position="204"/>
    </location>
</feature>
<dbReference type="PANTHER" id="PTHR30250:SF26">
    <property type="entry name" value="PSMA PROTEIN"/>
    <property type="match status" value="1"/>
</dbReference>
<evidence type="ECO:0000313" key="8">
    <source>
        <dbReference type="Proteomes" id="UP000241238"/>
    </source>
</evidence>
<dbReference type="EMBL" id="CP028103">
    <property type="protein sequence ID" value="AVQ29727.1"/>
    <property type="molecule type" value="Genomic_DNA"/>
</dbReference>
<keyword evidence="2" id="KW-1003">Cell membrane</keyword>
<dbReference type="Proteomes" id="UP000241238">
    <property type="component" value="Chromosome"/>
</dbReference>
<dbReference type="RefSeq" id="WP_005951167.1">
    <property type="nucleotide sequence ID" value="NZ_CP028103.1"/>
</dbReference>
<feature type="transmembrane region" description="Helical" evidence="6">
    <location>
        <begin position="435"/>
        <end position="456"/>
    </location>
</feature>
<feature type="transmembrane region" description="Helical" evidence="6">
    <location>
        <begin position="161"/>
        <end position="178"/>
    </location>
</feature>
<feature type="transmembrane region" description="Helical" evidence="6">
    <location>
        <begin position="259"/>
        <end position="284"/>
    </location>
</feature>
<keyword evidence="4 6" id="KW-1133">Transmembrane helix</keyword>
<dbReference type="PANTHER" id="PTHR30250">
    <property type="entry name" value="PST FAMILY PREDICTED COLANIC ACID TRANSPORTER"/>
    <property type="match status" value="1"/>
</dbReference>
<organism evidence="7 8">
    <name type="scientific">Fusobacterium varium ATCC 27725</name>
    <dbReference type="NCBI Taxonomy" id="469618"/>
    <lineage>
        <taxon>Bacteria</taxon>
        <taxon>Fusobacteriati</taxon>
        <taxon>Fusobacteriota</taxon>
        <taxon>Fusobacteriia</taxon>
        <taxon>Fusobacteriales</taxon>
        <taxon>Fusobacteriaceae</taxon>
        <taxon>Fusobacterium</taxon>
    </lineage>
</organism>
<feature type="transmembrane region" description="Helical" evidence="6">
    <location>
        <begin position="340"/>
        <end position="363"/>
    </location>
</feature>
<evidence type="ECO:0000256" key="4">
    <source>
        <dbReference type="ARBA" id="ARBA00022989"/>
    </source>
</evidence>
<dbReference type="GeneID" id="77466406"/>
<feature type="transmembrane region" description="Helical" evidence="6">
    <location>
        <begin position="44"/>
        <end position="65"/>
    </location>
</feature>
<reference evidence="8" key="1">
    <citation type="journal article" date="2018" name="MSphere">
        <title>Fusobacterium Genomics Using MinION and Illumina Sequencing Enables Genome Completion and Correction.</title>
        <authorList>
            <person name="Todd S.M."/>
            <person name="Settlage R.E."/>
            <person name="Lahmers K.K."/>
            <person name="Slade D.J."/>
        </authorList>
    </citation>
    <scope>NUCLEOTIDE SEQUENCE [LARGE SCALE GENOMIC DNA]</scope>
    <source>
        <strain evidence="8">ATCC 27725</strain>
    </source>
</reference>
<dbReference type="Pfam" id="PF01943">
    <property type="entry name" value="Polysacc_synt"/>
    <property type="match status" value="1"/>
</dbReference>
<dbReference type="InterPro" id="IPR050833">
    <property type="entry name" value="Poly_Biosynth_Transport"/>
</dbReference>
<gene>
    <name evidence="7" type="ORF">C4N18_00245</name>
</gene>
<protein>
    <recommendedName>
        <fullName evidence="9">Polysaccharide biosynthesis protein</fullName>
    </recommendedName>
</protein>
<feature type="transmembrane region" description="Helical" evidence="6">
    <location>
        <begin position="468"/>
        <end position="487"/>
    </location>
</feature>
<feature type="transmembrane region" description="Helical" evidence="6">
    <location>
        <begin position="12"/>
        <end position="32"/>
    </location>
</feature>
<keyword evidence="3 6" id="KW-0812">Transmembrane</keyword>
<feature type="transmembrane region" description="Helical" evidence="6">
    <location>
        <begin position="375"/>
        <end position="395"/>
    </location>
</feature>
<keyword evidence="8" id="KW-1185">Reference proteome</keyword>
<dbReference type="InterPro" id="IPR002797">
    <property type="entry name" value="Polysacc_synth"/>
</dbReference>
<comment type="subcellular location">
    <subcellularLocation>
        <location evidence="1">Cell membrane</location>
        <topology evidence="1">Multi-pass membrane protein</topology>
    </subcellularLocation>
</comment>